<dbReference type="Proteomes" id="UP000018720">
    <property type="component" value="Unassembled WGS sequence"/>
</dbReference>
<dbReference type="RefSeq" id="WP_008591885.1">
    <property type="nucleotide sequence ID" value="NZ_AHOM02000005.1"/>
</dbReference>
<evidence type="ECO:0000313" key="1">
    <source>
        <dbReference type="EMBL" id="EJZ42324.1"/>
    </source>
</evidence>
<proteinExistence type="predicted"/>
<keyword evidence="2" id="KW-1185">Reference proteome</keyword>
<comment type="caution">
    <text evidence="1">The sequence shown here is derived from an EMBL/GenBank/DDBJ whole genome shotgun (WGS) entry which is preliminary data.</text>
</comment>
<dbReference type="EMBL" id="AHOM02000005">
    <property type="protein sequence ID" value="EJZ42324.1"/>
    <property type="molecule type" value="Genomic_DNA"/>
</dbReference>
<protein>
    <recommendedName>
        <fullName evidence="3">LysM domain-containing protein</fullName>
    </recommendedName>
</protein>
<reference evidence="1 2" key="1">
    <citation type="submission" date="2012-08" db="EMBL/GenBank/DDBJ databases">
        <authorList>
            <person name="Harkins D.M."/>
            <person name="Durkin A.S."/>
            <person name="Selengut J.D."/>
            <person name="Sanka R."/>
            <person name="DePew J."/>
            <person name="Purushe J."/>
            <person name="Matthias M.A."/>
            <person name="Vinetz J.M."/>
            <person name="Sutton G.G."/>
            <person name="Nelson W.C."/>
            <person name="Fouts D.E."/>
        </authorList>
    </citation>
    <scope>NUCLEOTIDE SEQUENCE [LARGE SCALE GENOMIC DNA]</scope>
    <source>
        <strain evidence="1 2">MMD4847</strain>
    </source>
</reference>
<name>A0ABP2RG38_9LEPT</name>
<accession>A0ABP2RG38</accession>
<gene>
    <name evidence="1" type="ORF">LEP1GSC178_0091</name>
</gene>
<organism evidence="1 2">
    <name type="scientific">Leptospira licerasiae str. MMD4847</name>
    <dbReference type="NCBI Taxonomy" id="1049971"/>
    <lineage>
        <taxon>Bacteria</taxon>
        <taxon>Pseudomonadati</taxon>
        <taxon>Spirochaetota</taxon>
        <taxon>Spirochaetia</taxon>
        <taxon>Leptospirales</taxon>
        <taxon>Leptospiraceae</taxon>
        <taxon>Leptospira</taxon>
    </lineage>
</organism>
<sequence length="638" mass="70655">MVSLGGITDFASGSFNSVTSNAFSGPLGSTYVPKNSFSLAFYNKKANGDYDHTSKGEPEYYFVNGPLQYSENYKYRRSIEQTFGATVVIDYGPGNHEIRLEGEFHIYHLGLPSKPNSDIPGSSGQGMFQTAVNAGKTFLTNKFTSYYDKIRSQYLALGGGNFRSGLQEFQDFLFFLHYSQYNGKYESNDIQAKQIAGKLSGTINWKKIAIVFRDYDRKRTVEVVVPGSGFTISRSVSDTNTYKYSLTLTVVRELDFENIKSELVRSNFNPSRTISGLMNELENLVNTPLILTGTLLGAAKFIRAFGSSTARLRTSWDRMRDQFDQNGKLARVTFQEGITDLGFRGKKRGFNDEDISSAIDGAYSLSRSREAEFRQNLTKANTEALALNSAIGSMTIPIPDNSSFELESLKPKADFFNWIDNDLYSFVITALEILTEMQAAINYASIDNTFSIKQIQTGETYNSIAQEALGNETLGEALARYNGDSDVKKIERKVIKIPFGYSTNVVSLLSENPSARDLEIAILGTDIKLSENRAIDISPTGDLGIIEGEETLINNTLDIIDIPQGSIPGLPEIGNPIPIGEIPTEEQIQDSIQKLISQISKDPGVKSVRFLNMEQVGDKILFVFRFESVTGGSFVLSV</sequence>
<evidence type="ECO:0008006" key="3">
    <source>
        <dbReference type="Google" id="ProtNLM"/>
    </source>
</evidence>
<evidence type="ECO:0000313" key="2">
    <source>
        <dbReference type="Proteomes" id="UP000018720"/>
    </source>
</evidence>